<dbReference type="RefSeq" id="WP_092787299.1">
    <property type="nucleotide sequence ID" value="NZ_FNAP01000011.1"/>
</dbReference>
<evidence type="ECO:0000313" key="2">
    <source>
        <dbReference type="Proteomes" id="UP000199412"/>
    </source>
</evidence>
<accession>A0A1G7FDH1</accession>
<organism evidence="1 2">
    <name type="scientific">Rhodospira trueperi</name>
    <dbReference type="NCBI Taxonomy" id="69960"/>
    <lineage>
        <taxon>Bacteria</taxon>
        <taxon>Pseudomonadati</taxon>
        <taxon>Pseudomonadota</taxon>
        <taxon>Alphaproteobacteria</taxon>
        <taxon>Rhodospirillales</taxon>
        <taxon>Rhodospirillaceae</taxon>
        <taxon>Rhodospira</taxon>
    </lineage>
</organism>
<dbReference type="OrthoDB" id="7305318at2"/>
<reference evidence="1 2" key="1">
    <citation type="submission" date="2016-10" db="EMBL/GenBank/DDBJ databases">
        <authorList>
            <person name="de Groot N.N."/>
        </authorList>
    </citation>
    <scope>NUCLEOTIDE SEQUENCE [LARGE SCALE GENOMIC DNA]</scope>
    <source>
        <strain evidence="1 2">ATCC 700224</strain>
    </source>
</reference>
<protein>
    <submittedName>
        <fullName evidence="1">Uncharacterized protein</fullName>
    </submittedName>
</protein>
<sequence length="144" mass="15863">MANTRPPFWPMARRRLGATIAATCLLVFAGMVVADPVSARDVRSTRQYGISIAPFWQVGEPDADLSRLCRRGRFNQRANNALYIGYLGKANPGRGYTGVAKRGYNLIDPTGQAEPDMTYHFFNDGYSNCKVYAAPDPVEDPAAE</sequence>
<gene>
    <name evidence="1" type="ORF">SAMN05421720_11121</name>
</gene>
<proteinExistence type="predicted"/>
<keyword evidence="2" id="KW-1185">Reference proteome</keyword>
<dbReference type="EMBL" id="FNAP01000011">
    <property type="protein sequence ID" value="SDE73942.1"/>
    <property type="molecule type" value="Genomic_DNA"/>
</dbReference>
<name>A0A1G7FDH1_9PROT</name>
<dbReference type="AlphaFoldDB" id="A0A1G7FDH1"/>
<evidence type="ECO:0000313" key="1">
    <source>
        <dbReference type="EMBL" id="SDE73942.1"/>
    </source>
</evidence>
<dbReference type="Proteomes" id="UP000199412">
    <property type="component" value="Unassembled WGS sequence"/>
</dbReference>